<dbReference type="Proteomes" id="UP000245119">
    <property type="component" value="Linkage Group LG1"/>
</dbReference>
<keyword evidence="7 10" id="KW-0472">Membrane</keyword>
<feature type="transmembrane region" description="Helical" evidence="10">
    <location>
        <begin position="131"/>
        <end position="153"/>
    </location>
</feature>
<dbReference type="EMBL" id="PZQS01000001">
    <property type="protein sequence ID" value="PVD37998.1"/>
    <property type="molecule type" value="Genomic_DNA"/>
</dbReference>
<feature type="repeat" description="TPR" evidence="9">
    <location>
        <begin position="479"/>
        <end position="512"/>
    </location>
</feature>
<keyword evidence="5 10" id="KW-1133">Transmembrane helix</keyword>
<keyword evidence="4 10" id="KW-0812">Transmembrane</keyword>
<keyword evidence="3" id="KW-1003">Cell membrane</keyword>
<evidence type="ECO:0000256" key="1">
    <source>
        <dbReference type="ARBA" id="ARBA00004651"/>
    </source>
</evidence>
<evidence type="ECO:0000256" key="10">
    <source>
        <dbReference type="RuleBase" id="RU010713"/>
    </source>
</evidence>
<comment type="similarity">
    <text evidence="10">Belongs to the pannexin family.</text>
</comment>
<keyword evidence="13" id="KW-1185">Reference proteome</keyword>
<proteinExistence type="inferred from homology"/>
<dbReference type="GO" id="GO:0034220">
    <property type="term" value="P:monoatomic ion transmembrane transport"/>
    <property type="evidence" value="ECO:0007669"/>
    <property type="project" value="UniProtKB-KW"/>
</dbReference>
<dbReference type="GO" id="GO:0005921">
    <property type="term" value="C:gap junction"/>
    <property type="evidence" value="ECO:0007669"/>
    <property type="project" value="UniProtKB-UniRule"/>
</dbReference>
<dbReference type="InterPro" id="IPR003347">
    <property type="entry name" value="JmjC_dom"/>
</dbReference>
<evidence type="ECO:0000256" key="4">
    <source>
        <dbReference type="ARBA" id="ARBA00022692"/>
    </source>
</evidence>
<evidence type="ECO:0000256" key="5">
    <source>
        <dbReference type="ARBA" id="ARBA00022989"/>
    </source>
</evidence>
<dbReference type="OrthoDB" id="5867527at2759"/>
<evidence type="ECO:0000256" key="7">
    <source>
        <dbReference type="ARBA" id="ARBA00023136"/>
    </source>
</evidence>
<evidence type="ECO:0000256" key="2">
    <source>
        <dbReference type="ARBA" id="ARBA00022448"/>
    </source>
</evidence>
<dbReference type="PROSITE" id="PS51013">
    <property type="entry name" value="PANNEXIN"/>
    <property type="match status" value="1"/>
</dbReference>
<reference evidence="12 13" key="1">
    <citation type="submission" date="2018-04" db="EMBL/GenBank/DDBJ databases">
        <title>The genome of golden apple snail Pomacea canaliculata provides insight into stress tolerance and invasive adaptation.</title>
        <authorList>
            <person name="Liu C."/>
            <person name="Liu B."/>
            <person name="Ren Y."/>
            <person name="Zhang Y."/>
            <person name="Wang H."/>
            <person name="Li S."/>
            <person name="Jiang F."/>
            <person name="Yin L."/>
            <person name="Zhang G."/>
            <person name="Qian W."/>
            <person name="Fan W."/>
        </authorList>
    </citation>
    <scope>NUCLEOTIDE SEQUENCE [LARGE SCALE GENOMIC DNA]</scope>
    <source>
        <strain evidence="12">SZHN2017</strain>
        <tissue evidence="12">Muscle</tissue>
    </source>
</reference>
<name>A0A2T7PX68_POMCA</name>
<dbReference type="PANTHER" id="PTHR11893">
    <property type="entry name" value="INNEXIN"/>
    <property type="match status" value="1"/>
</dbReference>
<dbReference type="Gene3D" id="2.60.120.650">
    <property type="entry name" value="Cupin"/>
    <property type="match status" value="1"/>
</dbReference>
<evidence type="ECO:0000256" key="3">
    <source>
        <dbReference type="ARBA" id="ARBA00022475"/>
    </source>
</evidence>
<feature type="transmembrane region" description="Helical" evidence="10">
    <location>
        <begin position="230"/>
        <end position="251"/>
    </location>
</feature>
<dbReference type="SUPFAM" id="SSF51197">
    <property type="entry name" value="Clavaminate synthase-like"/>
    <property type="match status" value="1"/>
</dbReference>
<accession>A0A2T7PX68</accession>
<dbReference type="InterPro" id="IPR019734">
    <property type="entry name" value="TPR_rpt"/>
</dbReference>
<comment type="function">
    <text evidence="10">Structural component of the gap junctions.</text>
</comment>
<evidence type="ECO:0000313" key="13">
    <source>
        <dbReference type="Proteomes" id="UP000245119"/>
    </source>
</evidence>
<organism evidence="12 13">
    <name type="scientific">Pomacea canaliculata</name>
    <name type="common">Golden apple snail</name>
    <dbReference type="NCBI Taxonomy" id="400727"/>
    <lineage>
        <taxon>Eukaryota</taxon>
        <taxon>Metazoa</taxon>
        <taxon>Spiralia</taxon>
        <taxon>Lophotrochozoa</taxon>
        <taxon>Mollusca</taxon>
        <taxon>Gastropoda</taxon>
        <taxon>Caenogastropoda</taxon>
        <taxon>Architaenioglossa</taxon>
        <taxon>Ampullarioidea</taxon>
        <taxon>Ampullariidae</taxon>
        <taxon>Pomacea</taxon>
    </lineage>
</organism>
<comment type="subcellular location">
    <subcellularLocation>
        <location evidence="1 10">Cell membrane</location>
        <topology evidence="1 10">Multi-pass membrane protein</topology>
    </subcellularLocation>
</comment>
<dbReference type="InterPro" id="IPR000990">
    <property type="entry name" value="Innexin"/>
</dbReference>
<protein>
    <recommendedName>
        <fullName evidence="10">Innexin</fullName>
    </recommendedName>
</protein>
<feature type="transmembrane region" description="Helical" evidence="10">
    <location>
        <begin position="200"/>
        <end position="218"/>
    </location>
</feature>
<evidence type="ECO:0000259" key="11">
    <source>
        <dbReference type="PROSITE" id="PS51184"/>
    </source>
</evidence>
<feature type="domain" description="JmjC" evidence="11">
    <location>
        <begin position="508"/>
        <end position="629"/>
    </location>
</feature>
<dbReference type="PANTHER" id="PTHR11893:SF36">
    <property type="entry name" value="INNEXIN-5"/>
    <property type="match status" value="1"/>
</dbReference>
<dbReference type="Pfam" id="PF00876">
    <property type="entry name" value="Innexin"/>
    <property type="match status" value="1"/>
</dbReference>
<dbReference type="PROSITE" id="PS50005">
    <property type="entry name" value="TPR"/>
    <property type="match status" value="1"/>
</dbReference>
<dbReference type="PROSITE" id="PS51184">
    <property type="entry name" value="JMJC"/>
    <property type="match status" value="1"/>
</dbReference>
<evidence type="ECO:0000256" key="9">
    <source>
        <dbReference type="PROSITE-ProRule" id="PRU00339"/>
    </source>
</evidence>
<evidence type="ECO:0000256" key="6">
    <source>
        <dbReference type="ARBA" id="ARBA00023065"/>
    </source>
</evidence>
<keyword evidence="9" id="KW-0802">TPR repeat</keyword>
<evidence type="ECO:0000256" key="8">
    <source>
        <dbReference type="ARBA" id="ARBA00023303"/>
    </source>
</evidence>
<gene>
    <name evidence="10" type="primary">inx</name>
    <name evidence="12" type="ORF">C0Q70_00601</name>
</gene>
<dbReference type="GO" id="GO:0005886">
    <property type="term" value="C:plasma membrane"/>
    <property type="evidence" value="ECO:0007669"/>
    <property type="project" value="UniProtKB-SubCell"/>
</dbReference>
<keyword evidence="6 10" id="KW-0406">Ion transport</keyword>
<comment type="caution">
    <text evidence="10">Lacks conserved residue(s) required for the propagation of feature annotation.</text>
</comment>
<sequence length="691" mass="77580">MTRKSRAQRNDREPTESLDLILLTTTQVSSQRVEKAFTSSRDVGQKRSSGHHLVTVAHHVHCAGYSWSRAKGINIVGEPIECLCPPQQSAAQCNYTKAWCRISSLMFIDYDTEIPHDPTQRQSASRQKMDGYPMVPVVLILLAFCLQFPSFLWQECSDGLSKRMRVGNVIGDTRLDEGIANIIINRQSLKRVEQGRSRRALSAVCLRVLSACGLFMFGKRFGTYETGLLMLTKLVTVCLLGGAFVVLASFMQTDVTWGWNLLYDRLTWRIWTAHGNEFFPAEVLCEVKVRQMQNESPQISAQTFPEEPFGVEASFGRSRYVDEFAEEFLNSDVLLELPNTVIAERGAQRPTFRKTAGCVVFYYAESHTAPTSHSWMGEEQVEMITEWPVFSDHQRKAASPFRQSSADSVSWDNGIIGTHENVSKVTKNVETSQHASAGKNILVNVPMKLTGQKSSEGKEFLQEESIQLKKRLDKGERTAGLMAALGSVEEWLHHSEDAVNYFTEAVKMEPESDFLQRTAPGTLYKDSWPSLFIAPSGINSGLHIDAFASNFWMALFQGKKNVVNPDMVNHPLLSLVHPVECILNAGEILFVPGGSPHYVENLETTLAISGNFVDLSNWRRALSELEVNGLTDPRAADLAWQFRQPTFVSNMDSCISDLPWLSFKTWPPQPSDISKMDISEQNFDFLHQKGS</sequence>
<keyword evidence="2 10" id="KW-0813">Transport</keyword>
<evidence type="ECO:0000313" key="12">
    <source>
        <dbReference type="EMBL" id="PVD37998.1"/>
    </source>
</evidence>
<dbReference type="AlphaFoldDB" id="A0A2T7PX68"/>
<comment type="caution">
    <text evidence="12">The sequence shown here is derived from an EMBL/GenBank/DDBJ whole genome shotgun (WGS) entry which is preliminary data.</text>
</comment>
<keyword evidence="8 10" id="KW-0407">Ion channel</keyword>